<dbReference type="InterPro" id="IPR036291">
    <property type="entry name" value="NAD(P)-bd_dom_sf"/>
</dbReference>
<name>K0EQJ1_NOCB7</name>
<evidence type="ECO:0000313" key="2">
    <source>
        <dbReference type="EMBL" id="AFT99223.1"/>
    </source>
</evidence>
<dbReference type="AlphaFoldDB" id="K0EQJ1"/>
<feature type="domain" description="Thioester reductase (TE)" evidence="1">
    <location>
        <begin position="6"/>
        <end position="253"/>
    </location>
</feature>
<dbReference type="PANTHER" id="PTHR11011">
    <property type="entry name" value="MALE STERILITY PROTEIN 2-RELATED"/>
    <property type="match status" value="1"/>
</dbReference>
<dbReference type="STRING" id="1133849.O3I_006305"/>
<dbReference type="GO" id="GO:0035336">
    <property type="term" value="P:long-chain fatty-acyl-CoA metabolic process"/>
    <property type="evidence" value="ECO:0007669"/>
    <property type="project" value="TreeGrafter"/>
</dbReference>
<dbReference type="SUPFAM" id="SSF51735">
    <property type="entry name" value="NAD(P)-binding Rossmann-fold domains"/>
    <property type="match status" value="1"/>
</dbReference>
<dbReference type="RefSeq" id="WP_014982079.1">
    <property type="nucleotide sequence ID" value="NC_018681.1"/>
</dbReference>
<dbReference type="PANTHER" id="PTHR11011:SF45">
    <property type="entry name" value="FATTY ACYL-COA REDUCTASE CG8306-RELATED"/>
    <property type="match status" value="1"/>
</dbReference>
<keyword evidence="3" id="KW-1185">Reference proteome</keyword>
<dbReference type="Pfam" id="PF07993">
    <property type="entry name" value="NAD_binding_4"/>
    <property type="match status" value="1"/>
</dbReference>
<sequence length="369" mass="40441">MSAYLVTGATGFVGGALTLELLEQTRAPIHLLVRGSAAEATDRCLSVLRVAAELYGRGADFIDLHRGRLHVHAGDLACDVVAGQLAAHEITDVWHCAASLKFEDRSRLEIFAVNVDGTTRLLDLAEQLGIERFNYISTAYVAGSMMGRISESPAPTDTTPNNQYELSKRIAESHVLQRDSMHARIWRPSIVVGHSTTFAAVSAAGLYGLIQDACRFRRRVGAIFGPKFVMRQRRMMADPAAQINLVPVDLLARQAVSLSLHPTFDARIVHLTNGSAPVMRDLMSIMSAMTGIPEPEYVGSTTGFTPIEQRFHRTMQFYAPHVVGTKAFAQDVAQRYGAAIDFPMSPDHLHSMIAWYLDHTGLTREVGVA</sequence>
<dbReference type="Proteomes" id="UP000006304">
    <property type="component" value="Chromosome"/>
</dbReference>
<reference evidence="2 3" key="1">
    <citation type="journal article" date="2012" name="J. Bacteriol.">
        <title>Complete genome sequence of Nocardia brasiliensis HUJEG-1.</title>
        <authorList>
            <person name="Vera-Cabrera L."/>
            <person name="Ortiz-Lopez R."/>
            <person name="Elizondo-Gonzalez R."/>
            <person name="Perez-Maya A.A."/>
            <person name="Ocampo-Candiani J."/>
        </authorList>
    </citation>
    <scope>NUCLEOTIDE SEQUENCE [LARGE SCALE GENOMIC DNA]</scope>
    <source>
        <strain evidence="3">ATCC 700358</strain>
    </source>
</reference>
<dbReference type="InterPro" id="IPR026055">
    <property type="entry name" value="FAR"/>
</dbReference>
<evidence type="ECO:0000259" key="1">
    <source>
        <dbReference type="Pfam" id="PF07993"/>
    </source>
</evidence>
<dbReference type="InterPro" id="IPR013120">
    <property type="entry name" value="FAR_NAD-bd"/>
</dbReference>
<evidence type="ECO:0000313" key="3">
    <source>
        <dbReference type="Proteomes" id="UP000006304"/>
    </source>
</evidence>
<protein>
    <recommendedName>
        <fullName evidence="1">Thioester reductase (TE) domain-containing protein</fullName>
    </recommendedName>
</protein>
<dbReference type="KEGG" id="nbr:O3I_006305"/>
<organism evidence="2 3">
    <name type="scientific">Nocardia brasiliensis (strain ATCC 700358 / HUJEG-1)</name>
    <dbReference type="NCBI Taxonomy" id="1133849"/>
    <lineage>
        <taxon>Bacteria</taxon>
        <taxon>Bacillati</taxon>
        <taxon>Actinomycetota</taxon>
        <taxon>Actinomycetes</taxon>
        <taxon>Mycobacteriales</taxon>
        <taxon>Nocardiaceae</taxon>
        <taxon>Nocardia</taxon>
    </lineage>
</organism>
<gene>
    <name evidence="2" type="ORF">O3I_006305</name>
</gene>
<dbReference type="GO" id="GO:0080019">
    <property type="term" value="F:alcohol-forming very long-chain fatty acyl-CoA reductase activity"/>
    <property type="evidence" value="ECO:0007669"/>
    <property type="project" value="InterPro"/>
</dbReference>
<proteinExistence type="predicted"/>
<dbReference type="HOGENOM" id="CLU_042504_1_0_11"/>
<dbReference type="Gene3D" id="3.40.50.720">
    <property type="entry name" value="NAD(P)-binding Rossmann-like Domain"/>
    <property type="match status" value="1"/>
</dbReference>
<dbReference type="EMBL" id="CP003876">
    <property type="protein sequence ID" value="AFT99223.1"/>
    <property type="molecule type" value="Genomic_DNA"/>
</dbReference>
<dbReference type="eggNOG" id="COG3320">
    <property type="taxonomic scope" value="Bacteria"/>
</dbReference>
<accession>K0EQJ1</accession>